<dbReference type="PROSITE" id="PS51257">
    <property type="entry name" value="PROKAR_LIPOPROTEIN"/>
    <property type="match status" value="1"/>
</dbReference>
<feature type="signal peptide" evidence="1">
    <location>
        <begin position="1"/>
        <end position="24"/>
    </location>
</feature>
<dbReference type="InterPro" id="IPR011465">
    <property type="entry name" value="DUF1571"/>
</dbReference>
<keyword evidence="1" id="KW-0732">Signal</keyword>
<sequence precursor="true">MSRRFVRSVAVGLCLMGVGAASCALWPSSQPVEVDPPHGPRMEPPPLDEEFAELARTDPVAILAACMNRYENKVKGFRATLEKREFVAGVLHDREIIQIAVAGEVPDEPGVRPRTRVRMVWEKGFQKAGRLGLSYEVHGVLYPSPDNSNEMLTFRPDAFLTDYSIATRSPDARNASRYCVTDSGIYRGMLRTYTAWKNLKDRNELTVKYQGKDRVEKAGGRVCHIIRRTCTPAEVDSFVIGEKTPPAAANIDRDGFSEVTVMIDADRWLQLGTVLRRANGDLIGEYYFQNVEVVTEAGQFQPDTFTPEGMRAAANKKK</sequence>
<protein>
    <recommendedName>
        <fullName evidence="4">DUF1571 domain-containing protein</fullName>
    </recommendedName>
</protein>
<dbReference type="EMBL" id="CP036273">
    <property type="protein sequence ID" value="QDU21961.1"/>
    <property type="molecule type" value="Genomic_DNA"/>
</dbReference>
<gene>
    <name evidence="2" type="ORF">ETAA1_39350</name>
</gene>
<feature type="chain" id="PRO_5022074703" description="DUF1571 domain-containing protein" evidence="1">
    <location>
        <begin position="25"/>
        <end position="318"/>
    </location>
</feature>
<evidence type="ECO:0000313" key="3">
    <source>
        <dbReference type="Proteomes" id="UP000319576"/>
    </source>
</evidence>
<organism evidence="2 3">
    <name type="scientific">Urbifossiella limnaea</name>
    <dbReference type="NCBI Taxonomy" id="2528023"/>
    <lineage>
        <taxon>Bacteria</taxon>
        <taxon>Pseudomonadati</taxon>
        <taxon>Planctomycetota</taxon>
        <taxon>Planctomycetia</taxon>
        <taxon>Gemmatales</taxon>
        <taxon>Gemmataceae</taxon>
        <taxon>Urbifossiella</taxon>
    </lineage>
</organism>
<evidence type="ECO:0000313" key="2">
    <source>
        <dbReference type="EMBL" id="QDU21961.1"/>
    </source>
</evidence>
<dbReference type="Proteomes" id="UP000319576">
    <property type="component" value="Chromosome"/>
</dbReference>
<evidence type="ECO:0008006" key="4">
    <source>
        <dbReference type="Google" id="ProtNLM"/>
    </source>
</evidence>
<keyword evidence="3" id="KW-1185">Reference proteome</keyword>
<reference evidence="2 3" key="1">
    <citation type="submission" date="2019-02" db="EMBL/GenBank/DDBJ databases">
        <title>Deep-cultivation of Planctomycetes and their phenomic and genomic characterization uncovers novel biology.</title>
        <authorList>
            <person name="Wiegand S."/>
            <person name="Jogler M."/>
            <person name="Boedeker C."/>
            <person name="Pinto D."/>
            <person name="Vollmers J."/>
            <person name="Rivas-Marin E."/>
            <person name="Kohn T."/>
            <person name="Peeters S.H."/>
            <person name="Heuer A."/>
            <person name="Rast P."/>
            <person name="Oberbeckmann S."/>
            <person name="Bunk B."/>
            <person name="Jeske O."/>
            <person name="Meyerdierks A."/>
            <person name="Storesund J.E."/>
            <person name="Kallscheuer N."/>
            <person name="Luecker S."/>
            <person name="Lage O.M."/>
            <person name="Pohl T."/>
            <person name="Merkel B.J."/>
            <person name="Hornburger P."/>
            <person name="Mueller R.-W."/>
            <person name="Bruemmer F."/>
            <person name="Labrenz M."/>
            <person name="Spormann A.M."/>
            <person name="Op den Camp H."/>
            <person name="Overmann J."/>
            <person name="Amann R."/>
            <person name="Jetten M.S.M."/>
            <person name="Mascher T."/>
            <person name="Medema M.H."/>
            <person name="Devos D.P."/>
            <person name="Kaster A.-K."/>
            <person name="Ovreas L."/>
            <person name="Rohde M."/>
            <person name="Galperin M.Y."/>
            <person name="Jogler C."/>
        </authorList>
    </citation>
    <scope>NUCLEOTIDE SEQUENCE [LARGE SCALE GENOMIC DNA]</scope>
    <source>
        <strain evidence="2 3">ETA_A1</strain>
    </source>
</reference>
<evidence type="ECO:0000256" key="1">
    <source>
        <dbReference type="SAM" id="SignalP"/>
    </source>
</evidence>
<accession>A0A517XWS7</accession>
<name>A0A517XWS7_9BACT</name>
<proteinExistence type="predicted"/>
<dbReference type="Pfam" id="PF07608">
    <property type="entry name" value="DUF1571"/>
    <property type="match status" value="1"/>
</dbReference>
<dbReference type="AlphaFoldDB" id="A0A517XWS7"/>
<dbReference type="KEGG" id="uli:ETAA1_39350"/>
<dbReference type="RefSeq" id="WP_202920256.1">
    <property type="nucleotide sequence ID" value="NZ_CP036273.1"/>
</dbReference>